<dbReference type="Pfam" id="PF14907">
    <property type="entry name" value="NTP_transf_5"/>
    <property type="match status" value="1"/>
</dbReference>
<organism evidence="1 2">
    <name type="scientific">Nocardioides seonyuensis</name>
    <dbReference type="NCBI Taxonomy" id="2518371"/>
    <lineage>
        <taxon>Bacteria</taxon>
        <taxon>Bacillati</taxon>
        <taxon>Actinomycetota</taxon>
        <taxon>Actinomycetes</taxon>
        <taxon>Propionibacteriales</taxon>
        <taxon>Nocardioidaceae</taxon>
        <taxon>Nocardioides</taxon>
    </lineage>
</organism>
<dbReference type="Proteomes" id="UP000294853">
    <property type="component" value="Chromosome"/>
</dbReference>
<dbReference type="KEGG" id="nsn:EXE58_03580"/>
<gene>
    <name evidence="1" type="ORF">EXE58_03580</name>
</gene>
<accession>A0A4P7IC30</accession>
<dbReference type="AlphaFoldDB" id="A0A4P7IC30"/>
<dbReference type="InterPro" id="IPR039498">
    <property type="entry name" value="NTP_transf_5"/>
</dbReference>
<proteinExistence type="predicted"/>
<evidence type="ECO:0000313" key="1">
    <source>
        <dbReference type="EMBL" id="QBX54639.1"/>
    </source>
</evidence>
<evidence type="ECO:0000313" key="2">
    <source>
        <dbReference type="Proteomes" id="UP000294853"/>
    </source>
</evidence>
<evidence type="ECO:0008006" key="3">
    <source>
        <dbReference type="Google" id="ProtNLM"/>
    </source>
</evidence>
<dbReference type="RefSeq" id="WP_135266611.1">
    <property type="nucleotide sequence ID" value="NZ_CP038436.1"/>
</dbReference>
<sequence>MPEVERLVSRVLVAACRGGEVDAPLRSSDAPELIAAARFHRIAPLVLAALRHRGDEGLQPLQQDRLRAITAHLRACAALDELAALLDGVDWVTFKGPVFSQTVHPVPGLRTYNDVDVLVAPAALREVCRRLHAAGWRVADFEDMLLDEEPPGEMHWVAPGGVLVDLHWSMINMHSRRRLFDVSTSALLERRVRVAPGVGQQWWTLDPVDALLHACLHAALAGANKLVYLVDVDGLSRAVTDWDEAAARARQWGAQSQVSLVMGRARRVLGTPVPADLDSKLGVPLPVRALMSLTNRTAPVPDVRKGTGWSRFIARAVGPTTGATVWAAATHALRGLTERVRTRRGADRERVPADERSLEVFLSAVESRATMVV</sequence>
<keyword evidence="2" id="KW-1185">Reference proteome</keyword>
<dbReference type="EMBL" id="CP038436">
    <property type="protein sequence ID" value="QBX54639.1"/>
    <property type="molecule type" value="Genomic_DNA"/>
</dbReference>
<dbReference type="OrthoDB" id="3611766at2"/>
<reference evidence="1 2" key="1">
    <citation type="submission" date="2019-03" db="EMBL/GenBank/DDBJ databases">
        <title>Three New Species of Nocardioides, Nocardioides euryhalodurans sp. nov., Nocardioides seonyuensis sp. nov. and Nocardioides eburneoflavus sp. nov. Iolated from Soil.</title>
        <authorList>
            <person name="Roh S.G."/>
            <person name="Lee C."/>
            <person name="Kim M.-K."/>
            <person name="Kim S.B."/>
        </authorList>
    </citation>
    <scope>NUCLEOTIDE SEQUENCE [LARGE SCALE GENOMIC DNA]</scope>
    <source>
        <strain evidence="1 2">MMS17-SY207-3</strain>
    </source>
</reference>
<name>A0A4P7IC30_9ACTN</name>
<protein>
    <recommendedName>
        <fullName evidence="3">Nucleotidyltransferase family protein</fullName>
    </recommendedName>
</protein>